<organism evidence="2 3">
    <name type="scientific">Candidatus Kurthia intestinigallinarum</name>
    <dbReference type="NCBI Taxonomy" id="1562256"/>
    <lineage>
        <taxon>Bacteria</taxon>
        <taxon>Bacillati</taxon>
        <taxon>Bacillota</taxon>
        <taxon>Bacilli</taxon>
        <taxon>Bacillales</taxon>
        <taxon>Caryophanaceae</taxon>
        <taxon>Kurthia</taxon>
    </lineage>
</organism>
<name>A0A433RNC9_9BACL</name>
<dbReference type="InterPro" id="IPR027417">
    <property type="entry name" value="P-loop_NTPase"/>
</dbReference>
<dbReference type="PANTHER" id="PTHR13696">
    <property type="entry name" value="P-LOOP CONTAINING NUCLEOSIDE TRIPHOSPHATE HYDROLASE"/>
    <property type="match status" value="1"/>
</dbReference>
<evidence type="ECO:0000313" key="3">
    <source>
        <dbReference type="Proteomes" id="UP000288623"/>
    </source>
</evidence>
<protein>
    <recommendedName>
        <fullName evidence="1">AAA domain-containing protein</fullName>
    </recommendedName>
</protein>
<feature type="non-terminal residue" evidence="2">
    <location>
        <position position="199"/>
    </location>
</feature>
<dbReference type="Gene3D" id="3.40.50.300">
    <property type="entry name" value="P-loop containing nucleotide triphosphate hydrolases"/>
    <property type="match status" value="1"/>
</dbReference>
<dbReference type="Pfam" id="PF13614">
    <property type="entry name" value="AAA_31"/>
    <property type="match status" value="1"/>
</dbReference>
<feature type="domain" description="AAA" evidence="1">
    <location>
        <begin position="2"/>
        <end position="179"/>
    </location>
</feature>
<evidence type="ECO:0000259" key="1">
    <source>
        <dbReference type="Pfam" id="PF13614"/>
    </source>
</evidence>
<dbReference type="InterPro" id="IPR050678">
    <property type="entry name" value="DNA_Partitioning_ATPase"/>
</dbReference>
<comment type="caution">
    <text evidence="2">The sequence shown here is derived from an EMBL/GenBank/DDBJ whole genome shotgun (WGS) entry which is preliminary data.</text>
</comment>
<keyword evidence="3" id="KW-1185">Reference proteome</keyword>
<accession>A0A433RNC9</accession>
<gene>
    <name evidence="2" type="ORF">QI30_20335</name>
</gene>
<dbReference type="AlphaFoldDB" id="A0A433RNC9"/>
<dbReference type="PANTHER" id="PTHR13696:SF52">
    <property type="entry name" value="PARA FAMILY PROTEIN CT_582"/>
    <property type="match status" value="1"/>
</dbReference>
<reference evidence="2 3" key="1">
    <citation type="submission" date="2014-11" db="EMBL/GenBank/DDBJ databases">
        <title>Genome sequence and analysis of novel Kurthia sp.</title>
        <authorList>
            <person name="Lawson J.N."/>
            <person name="Gonzalez J.E."/>
            <person name="Rinauldi L."/>
            <person name="Xuan Z."/>
            <person name="Firman A."/>
            <person name="Shaddox L."/>
            <person name="Trudeau A."/>
            <person name="Shah S."/>
            <person name="Reiman D."/>
        </authorList>
    </citation>
    <scope>NUCLEOTIDE SEQUENCE [LARGE SCALE GENOMIC DNA]</scope>
    <source>
        <strain evidence="2 3">3B1D</strain>
    </source>
</reference>
<evidence type="ECO:0000313" key="2">
    <source>
        <dbReference type="EMBL" id="RUS49244.1"/>
    </source>
</evidence>
<proteinExistence type="predicted"/>
<dbReference type="InterPro" id="IPR025669">
    <property type="entry name" value="AAA_dom"/>
</dbReference>
<sequence>MFCNSKGGSGKTTNACMAAYEFATLGKRTLLIDLDSQANATDIMMQTHRQAHATDIIIQKSFMDAIKTGDLEDSIYHIIENLDLLPHNDQIIDWADTLPLQNKSEELWYFSELLQKIKFKYDIIVIDIPPTISIVTDVALCASDYAVFVVQTQKHSLEGAKKMFSYLETSIEKLNTDIAVLGILPVMLKTNALIDNDIL</sequence>
<dbReference type="EMBL" id="JTFC01000249">
    <property type="protein sequence ID" value="RUS49244.1"/>
    <property type="molecule type" value="Genomic_DNA"/>
</dbReference>
<dbReference type="CDD" id="cd02042">
    <property type="entry name" value="ParAB_family"/>
    <property type="match status" value="1"/>
</dbReference>
<dbReference type="SUPFAM" id="SSF52540">
    <property type="entry name" value="P-loop containing nucleoside triphosphate hydrolases"/>
    <property type="match status" value="1"/>
</dbReference>
<dbReference type="Proteomes" id="UP000288623">
    <property type="component" value="Unassembled WGS sequence"/>
</dbReference>